<name>A0ABU6HDL0_9RHOB</name>
<comment type="caution">
    <text evidence="1">The sequence shown here is derived from an EMBL/GenBank/DDBJ whole genome shotgun (WGS) entry which is preliminary data.</text>
</comment>
<dbReference type="RefSeq" id="WP_326295831.1">
    <property type="nucleotide sequence ID" value="NZ_JAYLLH010000003.1"/>
</dbReference>
<evidence type="ECO:0000313" key="1">
    <source>
        <dbReference type="EMBL" id="MEC3860202.1"/>
    </source>
</evidence>
<evidence type="ECO:0000313" key="2">
    <source>
        <dbReference type="Proteomes" id="UP001348149"/>
    </source>
</evidence>
<dbReference type="EMBL" id="JAYLLH010000003">
    <property type="protein sequence ID" value="MEC3860202.1"/>
    <property type="molecule type" value="Genomic_DNA"/>
</dbReference>
<reference evidence="1 2" key="1">
    <citation type="submission" date="2024-01" db="EMBL/GenBank/DDBJ databases">
        <title>Mesobacterium rodlantinim sp. nov., isolated from shallow sea hydrothermal systems off Kueishantao Island.</title>
        <authorList>
            <person name="Su Z."/>
            <person name="Tang K."/>
        </authorList>
    </citation>
    <scope>NUCLEOTIDE SEQUENCE [LARGE SCALE GENOMIC DNA]</scope>
    <source>
        <strain evidence="1 2">TK19101</strain>
    </source>
</reference>
<proteinExistence type="predicted"/>
<organism evidence="1 2">
    <name type="scientific">Mesobacterium hydrothermale</name>
    <dbReference type="NCBI Taxonomy" id="3111907"/>
    <lineage>
        <taxon>Bacteria</taxon>
        <taxon>Pseudomonadati</taxon>
        <taxon>Pseudomonadota</taxon>
        <taxon>Alphaproteobacteria</taxon>
        <taxon>Rhodobacterales</taxon>
        <taxon>Roseobacteraceae</taxon>
        <taxon>Mesobacterium</taxon>
    </lineage>
</organism>
<protein>
    <submittedName>
        <fullName evidence="1">Uncharacterized protein</fullName>
    </submittedName>
</protein>
<sequence length="80" mass="9507">MSDFRNTSDWKIKDSTTLVYPREYKGEKREGESEKRPNSLSLQIERLSVLNETSWELERHREPKQEAGFNTREYISALVD</sequence>
<keyword evidence="2" id="KW-1185">Reference proteome</keyword>
<dbReference type="Proteomes" id="UP001348149">
    <property type="component" value="Unassembled WGS sequence"/>
</dbReference>
<gene>
    <name evidence="1" type="ORF">VK792_02800</name>
</gene>
<accession>A0ABU6HDL0</accession>